<organism evidence="2 3">
    <name type="scientific">Solanum bulbocastanum</name>
    <name type="common">Wild potato</name>
    <dbReference type="NCBI Taxonomy" id="147425"/>
    <lineage>
        <taxon>Eukaryota</taxon>
        <taxon>Viridiplantae</taxon>
        <taxon>Streptophyta</taxon>
        <taxon>Embryophyta</taxon>
        <taxon>Tracheophyta</taxon>
        <taxon>Spermatophyta</taxon>
        <taxon>Magnoliopsida</taxon>
        <taxon>eudicotyledons</taxon>
        <taxon>Gunneridae</taxon>
        <taxon>Pentapetalae</taxon>
        <taxon>asterids</taxon>
        <taxon>lamiids</taxon>
        <taxon>Solanales</taxon>
        <taxon>Solanaceae</taxon>
        <taxon>Solanoideae</taxon>
        <taxon>Solaneae</taxon>
        <taxon>Solanum</taxon>
    </lineage>
</organism>
<keyword evidence="3" id="KW-1185">Reference proteome</keyword>
<protein>
    <submittedName>
        <fullName evidence="2">Uncharacterized protein</fullName>
    </submittedName>
</protein>
<dbReference type="EMBL" id="JBANQN010000012">
    <property type="protein sequence ID" value="KAK6773991.1"/>
    <property type="molecule type" value="Genomic_DNA"/>
</dbReference>
<reference evidence="2 3" key="1">
    <citation type="submission" date="2024-02" db="EMBL/GenBank/DDBJ databases">
        <title>de novo genome assembly of Solanum bulbocastanum strain 11H21.</title>
        <authorList>
            <person name="Hosaka A.J."/>
        </authorList>
    </citation>
    <scope>NUCLEOTIDE SEQUENCE [LARGE SCALE GENOMIC DNA]</scope>
    <source>
        <tissue evidence="2">Young leaves</tissue>
    </source>
</reference>
<evidence type="ECO:0000256" key="1">
    <source>
        <dbReference type="SAM" id="MobiDB-lite"/>
    </source>
</evidence>
<evidence type="ECO:0000313" key="3">
    <source>
        <dbReference type="Proteomes" id="UP001371456"/>
    </source>
</evidence>
<feature type="region of interest" description="Disordered" evidence="1">
    <location>
        <begin position="31"/>
        <end position="58"/>
    </location>
</feature>
<proteinExistence type="predicted"/>
<name>A0AAN8SXM6_SOLBU</name>
<sequence length="141" mass="15528">MSQFWEQILPEYNVDVVNQLLANLGHTLGDNVSQESSGNSNHRIAQNSSNDENAPENYGQHLICRNDGVTSGSIRKMSIKNNCKNWTTVTHKLATGQQIGSSICSKLEHSMKILSNQLLAPKEIISPKFGSIDSIGLYLSQ</sequence>
<feature type="compositionally biased region" description="Polar residues" evidence="1">
    <location>
        <begin position="31"/>
        <end position="52"/>
    </location>
</feature>
<accession>A0AAN8SXM6</accession>
<dbReference type="AlphaFoldDB" id="A0AAN8SXM6"/>
<gene>
    <name evidence="2" type="ORF">RDI58_029230</name>
</gene>
<comment type="caution">
    <text evidence="2">The sequence shown here is derived from an EMBL/GenBank/DDBJ whole genome shotgun (WGS) entry which is preliminary data.</text>
</comment>
<dbReference type="Proteomes" id="UP001371456">
    <property type="component" value="Unassembled WGS sequence"/>
</dbReference>
<evidence type="ECO:0000313" key="2">
    <source>
        <dbReference type="EMBL" id="KAK6773991.1"/>
    </source>
</evidence>